<dbReference type="OrthoDB" id="449268at2759"/>
<reference evidence="3 4" key="1">
    <citation type="submission" date="2020-04" db="EMBL/GenBank/DDBJ databases">
        <title>Perkinsus olseni comparative genomics.</title>
        <authorList>
            <person name="Bogema D.R."/>
        </authorList>
    </citation>
    <scope>NUCLEOTIDE SEQUENCE [LARGE SCALE GENOMIC DNA]</scope>
    <source>
        <strain evidence="3">00978-12</strain>
    </source>
</reference>
<dbReference type="SUPFAM" id="SSF57850">
    <property type="entry name" value="RING/U-box"/>
    <property type="match status" value="1"/>
</dbReference>
<dbReference type="InterPro" id="IPR013083">
    <property type="entry name" value="Znf_RING/FYVE/PHD"/>
</dbReference>
<protein>
    <recommendedName>
        <fullName evidence="2">U-box domain-containing protein</fullName>
    </recommendedName>
</protein>
<evidence type="ECO:0000256" key="1">
    <source>
        <dbReference type="SAM" id="MobiDB-lite"/>
    </source>
</evidence>
<accession>A0A7J6P5Z3</accession>
<evidence type="ECO:0000313" key="4">
    <source>
        <dbReference type="Proteomes" id="UP000541610"/>
    </source>
</evidence>
<feature type="compositionally biased region" description="Acidic residues" evidence="1">
    <location>
        <begin position="23"/>
        <end position="46"/>
    </location>
</feature>
<dbReference type="InterPro" id="IPR052085">
    <property type="entry name" value="WD-SAM-U-box"/>
</dbReference>
<sequence>MSWGAVYLDIHRRRPGFPREDSISSDDESWEEWEESDEESSEEEQDGSVVMPPPWRRGTPRRWMGGMMPPLERPPPPSSDDDSDSDYVEPPPRWNPAAANWSDRDSPVWRGPPWTRGDVPDRAEDRRWRPQSREEPPGRRSPSMRDSSPGSVMRGREQWGYESGGSISDDSSDFYDGYSDASSVYFERRWRPPTIHIEFSRGPSPARRPSLSPPPRYRQQVAAAEWPPMLPEIAEERLKRLCEERGLDPDTFMCPITRAPMRSPAVACDGHTYERGAIERWLAGNDKSPITGSRMMTRLVPNVSLRTLMYSLFCGNN</sequence>
<feature type="compositionally biased region" description="Low complexity" evidence="1">
    <location>
        <begin position="61"/>
        <end position="70"/>
    </location>
</feature>
<feature type="compositionally biased region" description="Low complexity" evidence="1">
    <location>
        <begin position="160"/>
        <end position="174"/>
    </location>
</feature>
<dbReference type="PANTHER" id="PTHR46573">
    <property type="entry name" value="WD REPEAT, SAM AND U-BOX DOMAIN-CONTAINING PROTEIN 1"/>
    <property type="match status" value="1"/>
</dbReference>
<feature type="compositionally biased region" description="Basic and acidic residues" evidence="1">
    <location>
        <begin position="118"/>
        <end position="138"/>
    </location>
</feature>
<name>A0A7J6P5Z3_PEROL</name>
<comment type="caution">
    <text evidence="3">The sequence shown here is derived from an EMBL/GenBank/DDBJ whole genome shotgun (WGS) entry which is preliminary data.</text>
</comment>
<dbReference type="EMBL" id="JABANP010000092">
    <property type="protein sequence ID" value="KAF4690771.1"/>
    <property type="molecule type" value="Genomic_DNA"/>
</dbReference>
<dbReference type="GO" id="GO:0016567">
    <property type="term" value="P:protein ubiquitination"/>
    <property type="evidence" value="ECO:0007669"/>
    <property type="project" value="InterPro"/>
</dbReference>
<dbReference type="Pfam" id="PF04564">
    <property type="entry name" value="U-box"/>
    <property type="match status" value="1"/>
</dbReference>
<dbReference type="CDD" id="cd16655">
    <property type="entry name" value="RING-Ubox_WDSUB1-like"/>
    <property type="match status" value="1"/>
</dbReference>
<dbReference type="GO" id="GO:0004842">
    <property type="term" value="F:ubiquitin-protein transferase activity"/>
    <property type="evidence" value="ECO:0007669"/>
    <property type="project" value="InterPro"/>
</dbReference>
<dbReference type="InterPro" id="IPR003613">
    <property type="entry name" value="Ubox_domain"/>
</dbReference>
<proteinExistence type="predicted"/>
<feature type="region of interest" description="Disordered" evidence="1">
    <location>
        <begin position="14"/>
        <end position="174"/>
    </location>
</feature>
<dbReference type="SMART" id="SM00504">
    <property type="entry name" value="Ubox"/>
    <property type="match status" value="1"/>
</dbReference>
<evidence type="ECO:0000259" key="2">
    <source>
        <dbReference type="PROSITE" id="PS51698"/>
    </source>
</evidence>
<gene>
    <name evidence="3" type="ORF">FOZ60_016859</name>
</gene>
<dbReference type="AlphaFoldDB" id="A0A7J6P5Z3"/>
<dbReference type="PANTHER" id="PTHR46573:SF1">
    <property type="entry name" value="WD REPEAT, SAM AND U-BOX DOMAIN-CONTAINING PROTEIN 1"/>
    <property type="match status" value="1"/>
</dbReference>
<dbReference type="Proteomes" id="UP000541610">
    <property type="component" value="Unassembled WGS sequence"/>
</dbReference>
<dbReference type="Gene3D" id="3.30.40.10">
    <property type="entry name" value="Zinc/RING finger domain, C3HC4 (zinc finger)"/>
    <property type="match status" value="1"/>
</dbReference>
<evidence type="ECO:0000313" key="3">
    <source>
        <dbReference type="EMBL" id="KAF4690771.1"/>
    </source>
</evidence>
<feature type="domain" description="U-box" evidence="2">
    <location>
        <begin position="247"/>
        <end position="317"/>
    </location>
</feature>
<organism evidence="3 4">
    <name type="scientific">Perkinsus olseni</name>
    <name type="common">Perkinsus atlanticus</name>
    <dbReference type="NCBI Taxonomy" id="32597"/>
    <lineage>
        <taxon>Eukaryota</taxon>
        <taxon>Sar</taxon>
        <taxon>Alveolata</taxon>
        <taxon>Perkinsozoa</taxon>
        <taxon>Perkinsea</taxon>
        <taxon>Perkinsida</taxon>
        <taxon>Perkinsidae</taxon>
        <taxon>Perkinsus</taxon>
    </lineage>
</organism>
<dbReference type="PROSITE" id="PS51698">
    <property type="entry name" value="U_BOX"/>
    <property type="match status" value="1"/>
</dbReference>